<evidence type="ECO:0000256" key="3">
    <source>
        <dbReference type="ARBA" id="ARBA00022840"/>
    </source>
</evidence>
<evidence type="ECO:0000259" key="4">
    <source>
        <dbReference type="PROSITE" id="PS00662"/>
    </source>
</evidence>
<dbReference type="InterPro" id="IPR001482">
    <property type="entry name" value="T2SS/T4SS_dom"/>
</dbReference>
<dbReference type="EMBL" id="PCWR01000067">
    <property type="protein sequence ID" value="PIR06100.1"/>
    <property type="molecule type" value="Genomic_DNA"/>
</dbReference>
<dbReference type="Gene3D" id="3.30.300.160">
    <property type="entry name" value="Type II secretion system, protein E, N-terminal domain"/>
    <property type="match status" value="1"/>
</dbReference>
<comment type="caution">
    <text evidence="5">The sequence shown here is derived from an EMBL/GenBank/DDBJ whole genome shotgun (WGS) entry which is preliminary data.</text>
</comment>
<dbReference type="InterPro" id="IPR037257">
    <property type="entry name" value="T2SS_E_N_sf"/>
</dbReference>
<dbReference type="InterPro" id="IPR003593">
    <property type="entry name" value="AAA+_ATPase"/>
</dbReference>
<proteinExistence type="inferred from homology"/>
<comment type="similarity">
    <text evidence="1">Belongs to the GSP E family.</text>
</comment>
<protein>
    <recommendedName>
        <fullName evidence="4">Bacterial type II secretion system protein E domain-containing protein</fullName>
    </recommendedName>
</protein>
<dbReference type="AlphaFoldDB" id="A0A2H0NB28"/>
<reference evidence="5 6" key="1">
    <citation type="submission" date="2017-09" db="EMBL/GenBank/DDBJ databases">
        <title>Depth-based differentiation of microbial function through sediment-hosted aquifers and enrichment of novel symbionts in the deep terrestrial subsurface.</title>
        <authorList>
            <person name="Probst A.J."/>
            <person name="Ladd B."/>
            <person name="Jarett J.K."/>
            <person name="Geller-Mcgrath D.E."/>
            <person name="Sieber C.M."/>
            <person name="Emerson J.B."/>
            <person name="Anantharaman K."/>
            <person name="Thomas B.C."/>
            <person name="Malmstrom R."/>
            <person name="Stieglmeier M."/>
            <person name="Klingl A."/>
            <person name="Woyke T."/>
            <person name="Ryan C.M."/>
            <person name="Banfield J.F."/>
        </authorList>
    </citation>
    <scope>NUCLEOTIDE SEQUENCE [LARGE SCALE GENOMIC DNA]</scope>
    <source>
        <strain evidence="5">CG11_big_fil_rev_8_21_14_0_20_38_23</strain>
    </source>
</reference>
<organism evidence="5 6">
    <name type="scientific">Candidatus Jorgensenbacteria bacterium CG11_big_fil_rev_8_21_14_0_20_38_23</name>
    <dbReference type="NCBI Taxonomy" id="1974594"/>
    <lineage>
        <taxon>Bacteria</taxon>
        <taxon>Candidatus Joergenseniibacteriota</taxon>
    </lineage>
</organism>
<dbReference type="GO" id="GO:0005886">
    <property type="term" value="C:plasma membrane"/>
    <property type="evidence" value="ECO:0007669"/>
    <property type="project" value="TreeGrafter"/>
</dbReference>
<dbReference type="Gene3D" id="3.30.450.90">
    <property type="match status" value="1"/>
</dbReference>
<dbReference type="Pfam" id="PF00437">
    <property type="entry name" value="T2SSE"/>
    <property type="match status" value="1"/>
</dbReference>
<evidence type="ECO:0000313" key="6">
    <source>
        <dbReference type="Proteomes" id="UP000228867"/>
    </source>
</evidence>
<accession>A0A2H0NB28</accession>
<dbReference type="PROSITE" id="PS00662">
    <property type="entry name" value="T2SP_E"/>
    <property type="match status" value="1"/>
</dbReference>
<sequence>MTDQELIQAAVKKGLLTQSIGSRLLEEVGFSQKPVEEVVYAAHLINEETVAQLKSELLGIPYKKIDPFSIKDEVLKIISKETSQNYKFIPLERTKDMLVVGMLRPDDVRAQDTLRFIAKQNKVSLGVYLVTPSDLAAVWRRYVPYHSEVEAALKEIGSREAEGPQAMVKLEEGGRGEEAPIIKIIALTLKNAVEMGASDIHIEPQRTKVRIRFRIDGKLQEMSLLPLSLAQPLVSRVKVLARLKLDESRIPQDGRFRTILLGRDIDYRVSTFPTPSGEKVAIRVLDPSIGLKGLNTLGLGDYNYHKLEQALSQPFGMVLITGPTGSGKTTTLYAIMQKLNSPEVNILSLEDPVEYFIDGINQSQVKPEIGYDFASGLRQILRQDPDIVMVGEIRDSETASLAVNAALTGHILLSTLHTNNSLGVIPRLIDLGVPPFLLPSALSLIFAQRLVLRLCPHCKKEEEASPLVQKIIEESLKTLPSSLKASISFKPPYKIYHPQPDSNCKICQGKGTAGRVALFEIFQMTRELGDLIGKGFTEGQLWDEARRQEMVTLRQDGILKALSGDVLMEEVLRETASGGI</sequence>
<dbReference type="SMART" id="SM00382">
    <property type="entry name" value="AAA"/>
    <property type="match status" value="1"/>
</dbReference>
<dbReference type="Pfam" id="PF05157">
    <property type="entry name" value="MshEN"/>
    <property type="match status" value="1"/>
</dbReference>
<dbReference type="SUPFAM" id="SSF52540">
    <property type="entry name" value="P-loop containing nucleoside triphosphate hydrolases"/>
    <property type="match status" value="1"/>
</dbReference>
<dbReference type="InterPro" id="IPR007831">
    <property type="entry name" value="T2SS_GspE_N"/>
</dbReference>
<dbReference type="GO" id="GO:0016887">
    <property type="term" value="F:ATP hydrolysis activity"/>
    <property type="evidence" value="ECO:0007669"/>
    <property type="project" value="TreeGrafter"/>
</dbReference>
<evidence type="ECO:0000256" key="1">
    <source>
        <dbReference type="ARBA" id="ARBA00006611"/>
    </source>
</evidence>
<dbReference type="PANTHER" id="PTHR30258">
    <property type="entry name" value="TYPE II SECRETION SYSTEM PROTEIN GSPE-RELATED"/>
    <property type="match status" value="1"/>
</dbReference>
<dbReference type="GO" id="GO:0005524">
    <property type="term" value="F:ATP binding"/>
    <property type="evidence" value="ECO:0007669"/>
    <property type="project" value="UniProtKB-KW"/>
</dbReference>
<feature type="domain" description="Bacterial type II secretion system protein E" evidence="4">
    <location>
        <begin position="381"/>
        <end position="395"/>
    </location>
</feature>
<keyword evidence="3" id="KW-0067">ATP-binding</keyword>
<dbReference type="CDD" id="cd01129">
    <property type="entry name" value="PulE-GspE-like"/>
    <property type="match status" value="1"/>
</dbReference>
<dbReference type="InterPro" id="IPR027417">
    <property type="entry name" value="P-loop_NTPase"/>
</dbReference>
<gene>
    <name evidence="5" type="ORF">COV54_03295</name>
</gene>
<dbReference type="PANTHER" id="PTHR30258:SF1">
    <property type="entry name" value="PROTEIN TRANSPORT PROTEIN HOFB HOMOLOG"/>
    <property type="match status" value="1"/>
</dbReference>
<keyword evidence="2" id="KW-0547">Nucleotide-binding</keyword>
<evidence type="ECO:0000313" key="5">
    <source>
        <dbReference type="EMBL" id="PIR06100.1"/>
    </source>
</evidence>
<dbReference type="SUPFAM" id="SSF160246">
    <property type="entry name" value="EspE N-terminal domain-like"/>
    <property type="match status" value="1"/>
</dbReference>
<dbReference type="Gene3D" id="3.40.50.300">
    <property type="entry name" value="P-loop containing nucleotide triphosphate hydrolases"/>
    <property type="match status" value="1"/>
</dbReference>
<dbReference type="Proteomes" id="UP000228867">
    <property type="component" value="Unassembled WGS sequence"/>
</dbReference>
<name>A0A2H0NB28_9BACT</name>
<evidence type="ECO:0000256" key="2">
    <source>
        <dbReference type="ARBA" id="ARBA00022741"/>
    </source>
</evidence>